<feature type="compositionally biased region" description="Basic residues" evidence="1">
    <location>
        <begin position="1"/>
        <end position="20"/>
    </location>
</feature>
<dbReference type="Proteomes" id="UP001159641">
    <property type="component" value="Unassembled WGS sequence"/>
</dbReference>
<feature type="region of interest" description="Disordered" evidence="1">
    <location>
        <begin position="114"/>
        <end position="148"/>
    </location>
</feature>
<evidence type="ECO:0000256" key="1">
    <source>
        <dbReference type="SAM" id="MobiDB-lite"/>
    </source>
</evidence>
<dbReference type="EMBL" id="JAIQCJ010001330">
    <property type="protein sequence ID" value="KAJ8790743.1"/>
    <property type="molecule type" value="Genomic_DNA"/>
</dbReference>
<feature type="region of interest" description="Disordered" evidence="1">
    <location>
        <begin position="202"/>
        <end position="228"/>
    </location>
</feature>
<dbReference type="AlphaFoldDB" id="A0AB34HET0"/>
<evidence type="ECO:0000313" key="3">
    <source>
        <dbReference type="Proteomes" id="UP001159641"/>
    </source>
</evidence>
<protein>
    <submittedName>
        <fullName evidence="2">Uncharacterized protein</fullName>
    </submittedName>
</protein>
<feature type="compositionally biased region" description="Basic and acidic residues" evidence="1">
    <location>
        <begin position="49"/>
        <end position="58"/>
    </location>
</feature>
<gene>
    <name evidence="2" type="ORF">J1605_021171</name>
</gene>
<feature type="region of interest" description="Disordered" evidence="1">
    <location>
        <begin position="1"/>
        <end position="83"/>
    </location>
</feature>
<organism evidence="2 3">
    <name type="scientific">Eschrichtius robustus</name>
    <name type="common">California gray whale</name>
    <name type="synonym">Eschrichtius gibbosus</name>
    <dbReference type="NCBI Taxonomy" id="9764"/>
    <lineage>
        <taxon>Eukaryota</taxon>
        <taxon>Metazoa</taxon>
        <taxon>Chordata</taxon>
        <taxon>Craniata</taxon>
        <taxon>Vertebrata</taxon>
        <taxon>Euteleostomi</taxon>
        <taxon>Mammalia</taxon>
        <taxon>Eutheria</taxon>
        <taxon>Laurasiatheria</taxon>
        <taxon>Artiodactyla</taxon>
        <taxon>Whippomorpha</taxon>
        <taxon>Cetacea</taxon>
        <taxon>Mysticeti</taxon>
        <taxon>Eschrichtiidae</taxon>
        <taxon>Eschrichtius</taxon>
    </lineage>
</organism>
<name>A0AB34HET0_ESCRO</name>
<accession>A0AB34HET0</accession>
<keyword evidence="3" id="KW-1185">Reference proteome</keyword>
<proteinExistence type="predicted"/>
<evidence type="ECO:0000313" key="2">
    <source>
        <dbReference type="EMBL" id="KAJ8790743.1"/>
    </source>
</evidence>
<comment type="caution">
    <text evidence="2">The sequence shown here is derived from an EMBL/GenBank/DDBJ whole genome shotgun (WGS) entry which is preliminary data.</text>
</comment>
<reference evidence="2 3" key="1">
    <citation type="submission" date="2022-11" db="EMBL/GenBank/DDBJ databases">
        <title>Whole genome sequence of Eschrichtius robustus ER-17-0199.</title>
        <authorList>
            <person name="Bruniche-Olsen A."/>
            <person name="Black A.N."/>
            <person name="Fields C.J."/>
            <person name="Walden K."/>
            <person name="Dewoody J.A."/>
        </authorList>
    </citation>
    <scope>NUCLEOTIDE SEQUENCE [LARGE SCALE GENOMIC DNA]</scope>
    <source>
        <strain evidence="2">ER-17-0199</strain>
        <tissue evidence="2">Blubber</tissue>
    </source>
</reference>
<sequence length="228" mass="24875">MTLAGHHHPYRCRRRPHSRGFRSEAGYTKCGSGGSPGPPLKSLSTPPDVRPRLGRRETLTSTRPSAAPASTGPHPQCHVTGTVFSPVPRYGRRWLDVRLAVTRVRAPGRRQPWLRWGRGPSGRMARGRLPQRPAGFQARPRRPGSAPAPYLSALRRTLSGPAKPDMASRSALSGPARWSALLRRPGRREGCGVGELLIFPERSRPRASLPLQGRDPRPSPPAWAASSG</sequence>